<dbReference type="EMBL" id="PVZG01000022">
    <property type="protein sequence ID" value="PRY20821.1"/>
    <property type="molecule type" value="Genomic_DNA"/>
</dbReference>
<protein>
    <recommendedName>
        <fullName evidence="5">CopC domain-containing protein</fullName>
    </recommendedName>
</protein>
<dbReference type="SUPFAM" id="SSF81296">
    <property type="entry name" value="E set domains"/>
    <property type="match status" value="1"/>
</dbReference>
<evidence type="ECO:0000256" key="1">
    <source>
        <dbReference type="ARBA" id="ARBA00022729"/>
    </source>
</evidence>
<sequence length="219" mass="22874">MVRRGFAVLLAGVLAGAVVAPGRASAHGGLVVTVPAADAVVSEPIEAVSLTFTEKPAPYAYFTVTAPTGDRVDGGWSNAEPVRLATPVREYQLTDGTWAPQLYPTGFPVKVRVMHWPAPGDYVVRYHTVASDGDQVKGELRFSYTGGSTPVPAGWQPPVEGPQPELLAVAGQPAAASEEPADDASVWVWLVPVLLLVAAGLSYLVVRPPAALGGSRRNG</sequence>
<keyword evidence="3" id="KW-1133">Transmembrane helix</keyword>
<dbReference type="OrthoDB" id="3543759at2"/>
<keyword evidence="2" id="KW-0186">Copper</keyword>
<dbReference type="InterPro" id="IPR007348">
    <property type="entry name" value="CopC_dom"/>
</dbReference>
<evidence type="ECO:0000259" key="5">
    <source>
        <dbReference type="Pfam" id="PF04234"/>
    </source>
</evidence>
<dbReference type="Pfam" id="PF04234">
    <property type="entry name" value="CopC"/>
    <property type="match status" value="1"/>
</dbReference>
<dbReference type="GO" id="GO:0005507">
    <property type="term" value="F:copper ion binding"/>
    <property type="evidence" value="ECO:0007669"/>
    <property type="project" value="InterPro"/>
</dbReference>
<feature type="chain" id="PRO_5015405148" description="CopC domain-containing protein" evidence="4">
    <location>
        <begin position="27"/>
        <end position="219"/>
    </location>
</feature>
<dbReference type="AlphaFoldDB" id="A0A2T0RI68"/>
<dbReference type="GO" id="GO:0046688">
    <property type="term" value="P:response to copper ion"/>
    <property type="evidence" value="ECO:0007669"/>
    <property type="project" value="InterPro"/>
</dbReference>
<dbReference type="InterPro" id="IPR014756">
    <property type="entry name" value="Ig_E-set"/>
</dbReference>
<comment type="caution">
    <text evidence="6">The sequence shown here is derived from an EMBL/GenBank/DDBJ whole genome shotgun (WGS) entry which is preliminary data.</text>
</comment>
<gene>
    <name evidence="6" type="ORF">CLV70_12260</name>
</gene>
<accession>A0A2T0RI68</accession>
<proteinExistence type="predicted"/>
<dbReference type="GO" id="GO:0042597">
    <property type="term" value="C:periplasmic space"/>
    <property type="evidence" value="ECO:0007669"/>
    <property type="project" value="InterPro"/>
</dbReference>
<keyword evidence="3" id="KW-0812">Transmembrane</keyword>
<reference evidence="6 7" key="1">
    <citation type="submission" date="2018-03" db="EMBL/GenBank/DDBJ databases">
        <title>Genomic Encyclopedia of Archaeal and Bacterial Type Strains, Phase II (KMG-II): from individual species to whole genera.</title>
        <authorList>
            <person name="Goeker M."/>
        </authorList>
    </citation>
    <scope>NUCLEOTIDE SEQUENCE [LARGE SCALE GENOMIC DNA]</scope>
    <source>
        <strain evidence="6 7">DSM 45348</strain>
    </source>
</reference>
<organism evidence="6 7">
    <name type="scientific">Pseudosporangium ferrugineum</name>
    <dbReference type="NCBI Taxonomy" id="439699"/>
    <lineage>
        <taxon>Bacteria</taxon>
        <taxon>Bacillati</taxon>
        <taxon>Actinomycetota</taxon>
        <taxon>Actinomycetes</taxon>
        <taxon>Micromonosporales</taxon>
        <taxon>Micromonosporaceae</taxon>
        <taxon>Pseudosporangium</taxon>
    </lineage>
</organism>
<feature type="domain" description="CopC" evidence="5">
    <location>
        <begin position="27"/>
        <end position="143"/>
    </location>
</feature>
<feature type="signal peptide" evidence="4">
    <location>
        <begin position="1"/>
        <end position="26"/>
    </location>
</feature>
<evidence type="ECO:0000313" key="7">
    <source>
        <dbReference type="Proteomes" id="UP000239209"/>
    </source>
</evidence>
<evidence type="ECO:0000256" key="4">
    <source>
        <dbReference type="SAM" id="SignalP"/>
    </source>
</evidence>
<dbReference type="RefSeq" id="WP_106130472.1">
    <property type="nucleotide sequence ID" value="NZ_PVZG01000022.1"/>
</dbReference>
<dbReference type="Gene3D" id="2.60.40.1220">
    <property type="match status" value="1"/>
</dbReference>
<keyword evidence="3" id="KW-0472">Membrane</keyword>
<evidence type="ECO:0000256" key="3">
    <source>
        <dbReference type="SAM" id="Phobius"/>
    </source>
</evidence>
<keyword evidence="7" id="KW-1185">Reference proteome</keyword>
<evidence type="ECO:0000313" key="6">
    <source>
        <dbReference type="EMBL" id="PRY20821.1"/>
    </source>
</evidence>
<keyword evidence="1 4" id="KW-0732">Signal</keyword>
<evidence type="ECO:0000256" key="2">
    <source>
        <dbReference type="ARBA" id="ARBA00023008"/>
    </source>
</evidence>
<dbReference type="InterPro" id="IPR014755">
    <property type="entry name" value="Cu-Rt/internalin_Ig-like"/>
</dbReference>
<feature type="transmembrane region" description="Helical" evidence="3">
    <location>
        <begin position="186"/>
        <end position="206"/>
    </location>
</feature>
<name>A0A2T0RI68_9ACTN</name>
<dbReference type="Proteomes" id="UP000239209">
    <property type="component" value="Unassembled WGS sequence"/>
</dbReference>